<accession>A0A1R0ZA06</accession>
<gene>
    <name evidence="3" type="ORF">BSK65_25905</name>
</gene>
<dbReference type="EMBL" id="MPTW01000021">
    <property type="protein sequence ID" value="OME65128.1"/>
    <property type="molecule type" value="Genomic_DNA"/>
</dbReference>
<proteinExistence type="predicted"/>
<dbReference type="PROSITE" id="PS50005">
    <property type="entry name" value="TPR"/>
    <property type="match status" value="1"/>
</dbReference>
<dbReference type="Pfam" id="PF17128">
    <property type="entry name" value="DUF5107"/>
    <property type="match status" value="1"/>
</dbReference>
<dbReference type="Proteomes" id="UP000187425">
    <property type="component" value="Unassembled WGS sequence"/>
</dbReference>
<dbReference type="InterPro" id="IPR019734">
    <property type="entry name" value="TPR_rpt"/>
</dbReference>
<comment type="caution">
    <text evidence="3">The sequence shown here is derived from an EMBL/GenBank/DDBJ whole genome shotgun (WGS) entry which is preliminary data.</text>
</comment>
<dbReference type="OrthoDB" id="174931at2"/>
<organism evidence="3 4">
    <name type="scientific">Paenibacillus odorifer</name>
    <dbReference type="NCBI Taxonomy" id="189426"/>
    <lineage>
        <taxon>Bacteria</taxon>
        <taxon>Bacillati</taxon>
        <taxon>Bacillota</taxon>
        <taxon>Bacilli</taxon>
        <taxon>Bacillales</taxon>
        <taxon>Paenibacillaceae</taxon>
        <taxon>Paenibacillus</taxon>
    </lineage>
</organism>
<evidence type="ECO:0000313" key="4">
    <source>
        <dbReference type="Proteomes" id="UP000187425"/>
    </source>
</evidence>
<reference evidence="3 4" key="1">
    <citation type="submission" date="2016-11" db="EMBL/GenBank/DDBJ databases">
        <title>Paenibacillus species isolates.</title>
        <authorList>
            <person name="Beno S.M."/>
        </authorList>
    </citation>
    <scope>NUCLEOTIDE SEQUENCE [LARGE SCALE GENOMIC DNA]</scope>
    <source>
        <strain evidence="3 4">FSL H7-0443</strain>
    </source>
</reference>
<dbReference type="SUPFAM" id="SSF48452">
    <property type="entry name" value="TPR-like"/>
    <property type="match status" value="1"/>
</dbReference>
<dbReference type="InterPro" id="IPR011990">
    <property type="entry name" value="TPR-like_helical_dom_sf"/>
</dbReference>
<dbReference type="Gene3D" id="1.25.40.10">
    <property type="entry name" value="Tetratricopeptide repeat domain"/>
    <property type="match status" value="1"/>
</dbReference>
<feature type="repeat" description="TPR" evidence="1">
    <location>
        <begin position="490"/>
        <end position="523"/>
    </location>
</feature>
<evidence type="ECO:0000259" key="2">
    <source>
        <dbReference type="Pfam" id="PF17128"/>
    </source>
</evidence>
<dbReference type="RefSeq" id="WP_076286549.1">
    <property type="nucleotide sequence ID" value="NZ_MPTW01000021.1"/>
</dbReference>
<sequence length="675" mass="77748">MSVVISTLTLEGALLEGENPLPMFRNRDHHTKVGDNGTLTPELRQQLGEHTGGRYLPYRMQDRYTRERKPMVMKSIVLENDILKAVFLPEYGGRLYSLKDKRTNKDILYTNPVFQPANLAILNAWFSGGIEWNVGQVGHTFTTASPVHATKLMDDKGNEFLRIYEYERCKNIFWHIDFHLPQGAKELSVYVRIINDSKASIPMYYWTNIAAPETLQSRVFSSTSKVIYIDHQVKGFGLGDLPVLPSVPNEDSSYPMRIPFSNEYFFQTEADYKSPWEAIAYEDGSLFYERSTSLLRYRKLFCWGNHAGGRRWCDFLAKPGEGNYVEIQAGLAPTQMHGIDMPANSIWDFTQIFGVTQVDAHKANQSDWSEARDFIETQVNEQLQEDEVYILHEKLQAYANLTPSELLHSGSGWGALEDIRRKAHNERSIPDRFLFLESSIAAPQLPWLALLQEGGLPEGDVQDIPASWMVQEEWMELLRTSLEHADNQTWDSYLHYGTMLYEYGMEDQAITAWHQSLELKPSAWVYRNLAITSEQRGEADQALVYYELAYSLYNGFPDRAFADEYISMLIRNKQFAKAWSVYESLPEEFRQSDRLQIIIGAAAQELDHNEFLLNLFQKEFAVIREGEVTIVELWYKFQAKKLAESRNTVLSEELMKEAITLYPPPNNIDFRIVGA</sequence>
<dbReference type="AlphaFoldDB" id="A0A1R0ZA06"/>
<dbReference type="InterPro" id="IPR033396">
    <property type="entry name" value="DUF5107"/>
</dbReference>
<evidence type="ECO:0000256" key="1">
    <source>
        <dbReference type="PROSITE-ProRule" id="PRU00339"/>
    </source>
</evidence>
<evidence type="ECO:0000313" key="3">
    <source>
        <dbReference type="EMBL" id="OME65128.1"/>
    </source>
</evidence>
<feature type="domain" description="DUF5107" evidence="2">
    <location>
        <begin position="56"/>
        <end position="336"/>
    </location>
</feature>
<name>A0A1R0ZA06_9BACL</name>
<keyword evidence="1" id="KW-0802">TPR repeat</keyword>
<protein>
    <recommendedName>
        <fullName evidence="2">DUF5107 domain-containing protein</fullName>
    </recommendedName>
</protein>